<keyword evidence="2" id="KW-1185">Reference proteome</keyword>
<gene>
    <name evidence="1" type="ORF">GCM10009760_56460</name>
</gene>
<dbReference type="RefSeq" id="WP_344468805.1">
    <property type="nucleotide sequence ID" value="NZ_BAAANT010000049.1"/>
</dbReference>
<evidence type="ECO:0008006" key="3">
    <source>
        <dbReference type="Google" id="ProtNLM"/>
    </source>
</evidence>
<protein>
    <recommendedName>
        <fullName evidence="3">PknH-like protein</fullName>
    </recommendedName>
</protein>
<organism evidence="1 2">
    <name type="scientific">Kitasatospora kazusensis</name>
    <dbReference type="NCBI Taxonomy" id="407974"/>
    <lineage>
        <taxon>Bacteria</taxon>
        <taxon>Bacillati</taxon>
        <taxon>Actinomycetota</taxon>
        <taxon>Actinomycetes</taxon>
        <taxon>Kitasatosporales</taxon>
        <taxon>Streptomycetaceae</taxon>
        <taxon>Kitasatospora</taxon>
    </lineage>
</organism>
<evidence type="ECO:0000313" key="2">
    <source>
        <dbReference type="Proteomes" id="UP001422759"/>
    </source>
</evidence>
<dbReference type="Proteomes" id="UP001422759">
    <property type="component" value="Unassembled WGS sequence"/>
</dbReference>
<proteinExistence type="predicted"/>
<evidence type="ECO:0000313" key="1">
    <source>
        <dbReference type="EMBL" id="GAA2155980.1"/>
    </source>
</evidence>
<dbReference type="EMBL" id="BAAANT010000049">
    <property type="protein sequence ID" value="GAA2155980.1"/>
    <property type="molecule type" value="Genomic_DNA"/>
</dbReference>
<sequence>MSTKAPTHTPSSRRRRPRLLLCAVVAVAAVTALVGATGSGPGSGGRSASGVRTGIPDSVLLTTGQLPVSAGTDWVQLADRRPVPRALADPDHCDPAPEFSSGGSPYPADLHPVAALTRRWAGPSGALAGETVISYPSPAAAAADFARHRSWLPQCADHFSWTDLPHAQTVTALPMPGSGQAYAIRVAMYPPDRSAADAGSQGRVYFTALQVGNAVAFLTVSSGSAAPGGAPHDPGPSWTATAFDTLRNLLTVAFPAAPSRTP</sequence>
<accession>A0ABN3A865</accession>
<comment type="caution">
    <text evidence="1">The sequence shown here is derived from an EMBL/GenBank/DDBJ whole genome shotgun (WGS) entry which is preliminary data.</text>
</comment>
<reference evidence="1 2" key="1">
    <citation type="journal article" date="2019" name="Int. J. Syst. Evol. Microbiol.">
        <title>The Global Catalogue of Microorganisms (GCM) 10K type strain sequencing project: providing services to taxonomists for standard genome sequencing and annotation.</title>
        <authorList>
            <consortium name="The Broad Institute Genomics Platform"/>
            <consortium name="The Broad Institute Genome Sequencing Center for Infectious Disease"/>
            <person name="Wu L."/>
            <person name="Ma J."/>
        </authorList>
    </citation>
    <scope>NUCLEOTIDE SEQUENCE [LARGE SCALE GENOMIC DNA]</scope>
    <source>
        <strain evidence="1 2">JCM 14560</strain>
    </source>
</reference>
<name>A0ABN3A865_9ACTN</name>